<sequence>MPQMAPILWLNLVIMFLVTFVVFIVMNYYISVPKKIDSGSEAIGIEEKVWKW</sequence>
<evidence type="ECO:0000256" key="6">
    <source>
        <dbReference type="ARBA" id="ARBA00022692"/>
    </source>
</evidence>
<keyword evidence="9 12" id="KW-0406">Ion transport</keyword>
<accession>A0A3S6IX89</accession>
<evidence type="ECO:0000256" key="4">
    <source>
        <dbReference type="ARBA" id="ARBA00022448"/>
    </source>
</evidence>
<evidence type="ECO:0000256" key="1">
    <source>
        <dbReference type="ARBA" id="ARBA00004304"/>
    </source>
</evidence>
<gene>
    <name evidence="14" type="primary">atp8</name>
</gene>
<comment type="subcellular location">
    <subcellularLocation>
        <location evidence="1 12">Mitochondrion membrane</location>
        <topology evidence="1 12">Single-pass membrane protein</topology>
    </subcellularLocation>
</comment>
<geneLocation type="mitochondrion" evidence="14"/>
<evidence type="ECO:0000256" key="3">
    <source>
        <dbReference type="ARBA" id="ARBA00011291"/>
    </source>
</evidence>
<keyword evidence="5 12" id="KW-0138">CF(0)</keyword>
<dbReference type="GO" id="GO:0045259">
    <property type="term" value="C:proton-transporting ATP synthase complex"/>
    <property type="evidence" value="ECO:0007669"/>
    <property type="project" value="UniProtKB-KW"/>
</dbReference>
<evidence type="ECO:0000256" key="2">
    <source>
        <dbReference type="ARBA" id="ARBA00008892"/>
    </source>
</evidence>
<keyword evidence="8 13" id="KW-1133">Transmembrane helix</keyword>
<evidence type="ECO:0000256" key="7">
    <source>
        <dbReference type="ARBA" id="ARBA00022781"/>
    </source>
</evidence>
<evidence type="ECO:0000256" key="13">
    <source>
        <dbReference type="SAM" id="Phobius"/>
    </source>
</evidence>
<keyword evidence="4 12" id="KW-0813">Transport</keyword>
<comment type="similarity">
    <text evidence="2 12">Belongs to the ATPase protein 8 family.</text>
</comment>
<dbReference type="EMBL" id="KY352236">
    <property type="protein sequence ID" value="ASS30640.1"/>
    <property type="molecule type" value="Genomic_DNA"/>
</dbReference>
<dbReference type="GO" id="GO:0031966">
    <property type="term" value="C:mitochondrial membrane"/>
    <property type="evidence" value="ECO:0007669"/>
    <property type="project" value="UniProtKB-SubCell"/>
</dbReference>
<evidence type="ECO:0000256" key="12">
    <source>
        <dbReference type="RuleBase" id="RU003661"/>
    </source>
</evidence>
<dbReference type="GO" id="GO:0015986">
    <property type="term" value="P:proton motive force-driven ATP synthesis"/>
    <property type="evidence" value="ECO:0007669"/>
    <property type="project" value="InterPro"/>
</dbReference>
<reference evidence="14" key="1">
    <citation type="journal article" date="2018" name="Mol. Phylogenet. Evol.">
        <title>ORDER within the chaos: Insights into phylogenetic relationships within the Anomura (Crustacea: Decapoda) from mitochondrial sequences and gene order rearrangements.</title>
        <authorList>
            <person name="Tan M.H."/>
            <person name="Gan H.M."/>
            <person name="Lee Y.P."/>
            <person name="Linton S."/>
            <person name="Grandjean F."/>
            <person name="Bartholomei-Santos M.L."/>
            <person name="Miller A.D."/>
            <person name="Austin C.M."/>
        </authorList>
    </citation>
    <scope>NUCLEOTIDE SEQUENCE</scope>
    <source>
        <strain evidence="14">SEP14-7</strain>
    </source>
</reference>
<protein>
    <recommendedName>
        <fullName evidence="12">ATP synthase complex subunit 8</fullName>
    </recommendedName>
</protein>
<evidence type="ECO:0000256" key="10">
    <source>
        <dbReference type="ARBA" id="ARBA00023128"/>
    </source>
</evidence>
<dbReference type="Pfam" id="PF00895">
    <property type="entry name" value="ATP-synt_8"/>
    <property type="match status" value="1"/>
</dbReference>
<dbReference type="InterPro" id="IPR001421">
    <property type="entry name" value="ATP8_metazoa"/>
</dbReference>
<evidence type="ECO:0000256" key="11">
    <source>
        <dbReference type="ARBA" id="ARBA00023136"/>
    </source>
</evidence>
<dbReference type="GO" id="GO:0015078">
    <property type="term" value="F:proton transmembrane transporter activity"/>
    <property type="evidence" value="ECO:0007669"/>
    <property type="project" value="InterPro"/>
</dbReference>
<proteinExistence type="inferred from homology"/>
<evidence type="ECO:0000256" key="9">
    <source>
        <dbReference type="ARBA" id="ARBA00023065"/>
    </source>
</evidence>
<name>A0A3S6IX89_9EUCA</name>
<keyword evidence="10 12" id="KW-0496">Mitochondrion</keyword>
<feature type="transmembrane region" description="Helical" evidence="13">
    <location>
        <begin position="6"/>
        <end position="30"/>
    </location>
</feature>
<evidence type="ECO:0000256" key="8">
    <source>
        <dbReference type="ARBA" id="ARBA00022989"/>
    </source>
</evidence>
<organism evidence="14">
    <name type="scientific">Coenobita variabilis</name>
    <dbReference type="NCBI Taxonomy" id="1547440"/>
    <lineage>
        <taxon>Eukaryota</taxon>
        <taxon>Metazoa</taxon>
        <taxon>Ecdysozoa</taxon>
        <taxon>Arthropoda</taxon>
        <taxon>Crustacea</taxon>
        <taxon>Multicrustacea</taxon>
        <taxon>Malacostraca</taxon>
        <taxon>Eumalacostraca</taxon>
        <taxon>Eucarida</taxon>
        <taxon>Decapoda</taxon>
        <taxon>Pleocyemata</taxon>
        <taxon>Anomura</taxon>
        <taxon>Paguroidea</taxon>
        <taxon>Coenobitidae</taxon>
        <taxon>Coenobita</taxon>
    </lineage>
</organism>
<evidence type="ECO:0000313" key="14">
    <source>
        <dbReference type="EMBL" id="ASS30640.1"/>
    </source>
</evidence>
<evidence type="ECO:0000256" key="5">
    <source>
        <dbReference type="ARBA" id="ARBA00022547"/>
    </source>
</evidence>
<keyword evidence="11 13" id="KW-0472">Membrane</keyword>
<comment type="subunit">
    <text evidence="3">F-type ATPases have 2 components, CF(1) - the catalytic core - and CF(0) - the membrane proton channel.</text>
</comment>
<keyword evidence="6 12" id="KW-0812">Transmembrane</keyword>
<dbReference type="AlphaFoldDB" id="A0A3S6IX89"/>
<keyword evidence="7 12" id="KW-0375">Hydrogen ion transport</keyword>